<feature type="compositionally biased region" description="Low complexity" evidence="1">
    <location>
        <begin position="336"/>
        <end position="346"/>
    </location>
</feature>
<sequence length="381" mass="42953">MNVMIQILSENNKQNRYLKKSPIKLLTNIFRRKKHNVGKDNIRTREIYIEEMEQESKHSNVQNLNYGAVPRVPSTLSVTAVNIVVQTSCCPPSPALSTLTLTPGRTRDIDQDMQALRLSRQDNPFLQHFTEDLVNFLSPGVPLGKTEGTILSGDQHLWLCWPHQSWGNLTLSTGYRTLPHEVAYLATAEAWLPCSLRQLWCPLVLASRESLVDSLEESESDDANLMSQEFPIDLDVDPLTLPEIHEHMIRSPPPTTWPKSPNFKVFRFPMQQSDDESSQDGSQRCSDKKSPLKMISPRHSRASLSDCVRELSAEVLSSVPVIMSPRLGNSPRPHSRSVNDSNRSSNPFLLLNPEVRRVHARNSDDNVHLVSQVEDGPSADL</sequence>
<dbReference type="EMBL" id="OB793671">
    <property type="protein sequence ID" value="CAD7428225.1"/>
    <property type="molecule type" value="Genomic_DNA"/>
</dbReference>
<name>A0A7R9E8F2_9NEOP</name>
<proteinExistence type="predicted"/>
<gene>
    <name evidence="2" type="ORF">TMSB3V08_LOCUS5037</name>
</gene>
<reference evidence="2" key="1">
    <citation type="submission" date="2020-11" db="EMBL/GenBank/DDBJ databases">
        <authorList>
            <person name="Tran Van P."/>
        </authorList>
    </citation>
    <scope>NUCLEOTIDE SEQUENCE</scope>
</reference>
<accession>A0A7R9E8F2</accession>
<evidence type="ECO:0000313" key="2">
    <source>
        <dbReference type="EMBL" id="CAD7428225.1"/>
    </source>
</evidence>
<organism evidence="2">
    <name type="scientific">Timema monikensis</name>
    <dbReference type="NCBI Taxonomy" id="170555"/>
    <lineage>
        <taxon>Eukaryota</taxon>
        <taxon>Metazoa</taxon>
        <taxon>Ecdysozoa</taxon>
        <taxon>Arthropoda</taxon>
        <taxon>Hexapoda</taxon>
        <taxon>Insecta</taxon>
        <taxon>Pterygota</taxon>
        <taxon>Neoptera</taxon>
        <taxon>Polyneoptera</taxon>
        <taxon>Phasmatodea</taxon>
        <taxon>Timematodea</taxon>
        <taxon>Timematoidea</taxon>
        <taxon>Timematidae</taxon>
        <taxon>Timema</taxon>
    </lineage>
</organism>
<dbReference type="AlphaFoldDB" id="A0A7R9E8F2"/>
<protein>
    <submittedName>
        <fullName evidence="2">Uncharacterized protein</fullName>
    </submittedName>
</protein>
<feature type="region of interest" description="Disordered" evidence="1">
    <location>
        <begin position="323"/>
        <end position="381"/>
    </location>
</feature>
<feature type="compositionally biased region" description="Basic and acidic residues" evidence="1">
    <location>
        <begin position="354"/>
        <end position="367"/>
    </location>
</feature>
<feature type="region of interest" description="Disordered" evidence="1">
    <location>
        <begin position="272"/>
        <end position="299"/>
    </location>
</feature>
<evidence type="ECO:0000256" key="1">
    <source>
        <dbReference type="SAM" id="MobiDB-lite"/>
    </source>
</evidence>